<keyword evidence="10 13" id="KW-1133">Transmembrane helix</keyword>
<comment type="function">
    <text evidence="13">Catalyzes the hydrolysis of ATP coupled with the transport of calcium.</text>
</comment>
<name>A0ABP9ZBM8_9FUNG</name>
<evidence type="ECO:0000313" key="18">
    <source>
        <dbReference type="EMBL" id="GAA5816530.1"/>
    </source>
</evidence>
<dbReference type="SFLD" id="SFLDS00003">
    <property type="entry name" value="Haloacid_Dehalogenase"/>
    <property type="match status" value="1"/>
</dbReference>
<dbReference type="InterPro" id="IPR018303">
    <property type="entry name" value="ATPase_P-typ_P_site"/>
</dbReference>
<accession>A0ABP9ZBM8</accession>
<feature type="region of interest" description="Disordered" evidence="14">
    <location>
        <begin position="1"/>
        <end position="27"/>
    </location>
</feature>
<keyword evidence="19" id="KW-1185">Reference proteome</keyword>
<feature type="transmembrane region" description="Helical" evidence="13">
    <location>
        <begin position="713"/>
        <end position="734"/>
    </location>
</feature>
<feature type="transmembrane region" description="Helical" evidence="13">
    <location>
        <begin position="1203"/>
        <end position="1220"/>
    </location>
</feature>
<comment type="subcellular location">
    <subcellularLocation>
        <location evidence="1">Endomembrane system</location>
        <topology evidence="1">Multi-pass membrane protein</topology>
    </subcellularLocation>
    <subcellularLocation>
        <location evidence="13">Membrane</location>
        <topology evidence="13">Multi-pass membrane protein</topology>
    </subcellularLocation>
</comment>
<keyword evidence="9" id="KW-0460">Magnesium</keyword>
<evidence type="ECO:0000256" key="5">
    <source>
        <dbReference type="ARBA" id="ARBA00022723"/>
    </source>
</evidence>
<feature type="transmembrane region" description="Helical" evidence="13">
    <location>
        <begin position="1226"/>
        <end position="1247"/>
    </location>
</feature>
<dbReference type="Pfam" id="PF00122">
    <property type="entry name" value="E1-E2_ATPase"/>
    <property type="match status" value="1"/>
</dbReference>
<dbReference type="Pfam" id="PF00689">
    <property type="entry name" value="Cation_ATPase_C"/>
    <property type="match status" value="1"/>
</dbReference>
<dbReference type="Gene3D" id="2.70.150.10">
    <property type="entry name" value="Calcium-transporting ATPase, cytoplasmic transduction domain A"/>
    <property type="match status" value="1"/>
</dbReference>
<dbReference type="Proteomes" id="UP001473302">
    <property type="component" value="Unassembled WGS sequence"/>
</dbReference>
<comment type="similarity">
    <text evidence="13">Belongs to the cation transport ATPase (P-type) (TC 3.A.3) family.</text>
</comment>
<evidence type="ECO:0000256" key="10">
    <source>
        <dbReference type="ARBA" id="ARBA00022989"/>
    </source>
</evidence>
<dbReference type="InterPro" id="IPR059000">
    <property type="entry name" value="ATPase_P-type_domA"/>
</dbReference>
<feature type="transmembrane region" description="Helical" evidence="13">
    <location>
        <begin position="501"/>
        <end position="520"/>
    </location>
</feature>
<reference evidence="18 19" key="1">
    <citation type="submission" date="2024-04" db="EMBL/GenBank/DDBJ databases">
        <title>genome sequences of Mucor flavus KT1a and Helicostylum pulchrum KT1b strains isolated from the surface of a dry-aged beef.</title>
        <authorList>
            <person name="Toyotome T."/>
            <person name="Hosono M."/>
            <person name="Torimaru M."/>
            <person name="Fukuda K."/>
            <person name="Mikami N."/>
        </authorList>
    </citation>
    <scope>NUCLEOTIDE SEQUENCE [LARGE SCALE GENOMIC DNA]</scope>
    <source>
        <strain evidence="18 19">KT1a</strain>
    </source>
</reference>
<evidence type="ECO:0000256" key="14">
    <source>
        <dbReference type="SAM" id="MobiDB-lite"/>
    </source>
</evidence>
<dbReference type="SUPFAM" id="SSF81653">
    <property type="entry name" value="Calcium ATPase, transduction domain A"/>
    <property type="match status" value="1"/>
</dbReference>
<evidence type="ECO:0000256" key="7">
    <source>
        <dbReference type="ARBA" id="ARBA00022837"/>
    </source>
</evidence>
<keyword evidence="7 13" id="KW-0106">Calcium</keyword>
<dbReference type="NCBIfam" id="TIGR01494">
    <property type="entry name" value="ATPase_P-type"/>
    <property type="match status" value="2"/>
</dbReference>
<evidence type="ECO:0000256" key="4">
    <source>
        <dbReference type="ARBA" id="ARBA00022692"/>
    </source>
</evidence>
<evidence type="ECO:0000256" key="1">
    <source>
        <dbReference type="ARBA" id="ARBA00004127"/>
    </source>
</evidence>
<evidence type="ECO:0000256" key="12">
    <source>
        <dbReference type="ARBA" id="ARBA00023136"/>
    </source>
</evidence>
<feature type="transmembrane region" description="Helical" evidence="13">
    <location>
        <begin position="464"/>
        <end position="481"/>
    </location>
</feature>
<dbReference type="NCBIfam" id="TIGR01517">
    <property type="entry name" value="ATPase-IIB_Ca"/>
    <property type="match status" value="1"/>
</dbReference>
<comment type="caution">
    <text evidence="13">Lacks conserved residue(s) required for the propagation of feature annotation.</text>
</comment>
<dbReference type="InterPro" id="IPR004014">
    <property type="entry name" value="ATPase_P-typ_cation-transptr_N"/>
</dbReference>
<dbReference type="PRINTS" id="PR00119">
    <property type="entry name" value="CATATPASE"/>
</dbReference>
<evidence type="ECO:0000256" key="11">
    <source>
        <dbReference type="ARBA" id="ARBA00023065"/>
    </source>
</evidence>
<evidence type="ECO:0000256" key="2">
    <source>
        <dbReference type="ARBA" id="ARBA00022448"/>
    </source>
</evidence>
<evidence type="ECO:0000256" key="9">
    <source>
        <dbReference type="ARBA" id="ARBA00022842"/>
    </source>
</evidence>
<keyword evidence="8 13" id="KW-0067">ATP-binding</keyword>
<dbReference type="InterPro" id="IPR023298">
    <property type="entry name" value="ATPase_P-typ_TM_dom_sf"/>
</dbReference>
<feature type="transmembrane region" description="Helical" evidence="13">
    <location>
        <begin position="1348"/>
        <end position="1366"/>
    </location>
</feature>
<dbReference type="EMBL" id="BAABUK010000032">
    <property type="protein sequence ID" value="GAA5816530.1"/>
    <property type="molecule type" value="Genomic_DNA"/>
</dbReference>
<evidence type="ECO:0000256" key="13">
    <source>
        <dbReference type="RuleBase" id="RU361146"/>
    </source>
</evidence>
<keyword evidence="6 13" id="KW-0547">Nucleotide-binding</keyword>
<dbReference type="Gene3D" id="3.40.1110.10">
    <property type="entry name" value="Calcium-transporting ATPase, cytoplasmic domain N"/>
    <property type="match status" value="1"/>
</dbReference>
<comment type="catalytic activity">
    <reaction evidence="13">
        <text>Ca(2+)(in) + ATP + H2O = Ca(2+)(out) + ADP + phosphate + H(+)</text>
        <dbReference type="Rhea" id="RHEA:18105"/>
        <dbReference type="ChEBI" id="CHEBI:15377"/>
        <dbReference type="ChEBI" id="CHEBI:15378"/>
        <dbReference type="ChEBI" id="CHEBI:29108"/>
        <dbReference type="ChEBI" id="CHEBI:30616"/>
        <dbReference type="ChEBI" id="CHEBI:43474"/>
        <dbReference type="ChEBI" id="CHEBI:456216"/>
        <dbReference type="EC" id="7.2.2.10"/>
    </reaction>
</comment>
<feature type="compositionally biased region" description="Low complexity" evidence="14">
    <location>
        <begin position="15"/>
        <end position="27"/>
    </location>
</feature>
<dbReference type="InterPro" id="IPR001757">
    <property type="entry name" value="P_typ_ATPase"/>
</dbReference>
<evidence type="ECO:0000259" key="17">
    <source>
        <dbReference type="Pfam" id="PF00690"/>
    </source>
</evidence>
<evidence type="ECO:0000259" key="15">
    <source>
        <dbReference type="Pfam" id="PF00122"/>
    </source>
</evidence>
<proteinExistence type="inferred from homology"/>
<keyword evidence="5" id="KW-0479">Metal-binding</keyword>
<dbReference type="InterPro" id="IPR023299">
    <property type="entry name" value="ATPase_P-typ_cyto_dom_N"/>
</dbReference>
<feature type="transmembrane region" description="Helical" evidence="13">
    <location>
        <begin position="754"/>
        <end position="782"/>
    </location>
</feature>
<dbReference type="EC" id="7.2.2.10" evidence="13"/>
<evidence type="ECO:0000256" key="6">
    <source>
        <dbReference type="ARBA" id="ARBA00022741"/>
    </source>
</evidence>
<evidence type="ECO:0000256" key="3">
    <source>
        <dbReference type="ARBA" id="ARBA00022568"/>
    </source>
</evidence>
<dbReference type="InterPro" id="IPR036412">
    <property type="entry name" value="HAD-like_sf"/>
</dbReference>
<dbReference type="Gene3D" id="1.20.1110.10">
    <property type="entry name" value="Calcium-transporting ATPase, transmembrane domain"/>
    <property type="match status" value="2"/>
</dbReference>
<keyword evidence="4 13" id="KW-0812">Transmembrane</keyword>
<dbReference type="SFLD" id="SFLDF00027">
    <property type="entry name" value="p-type_atpase"/>
    <property type="match status" value="1"/>
</dbReference>
<protein>
    <recommendedName>
        <fullName evidence="13">Calcium-transporting ATPase</fullName>
        <ecNumber evidence="13">7.2.2.10</ecNumber>
    </recommendedName>
</protein>
<evidence type="ECO:0000313" key="19">
    <source>
        <dbReference type="Proteomes" id="UP001473302"/>
    </source>
</evidence>
<dbReference type="SUPFAM" id="SSF56784">
    <property type="entry name" value="HAD-like"/>
    <property type="match status" value="1"/>
</dbReference>
<evidence type="ECO:0000259" key="16">
    <source>
        <dbReference type="Pfam" id="PF00689"/>
    </source>
</evidence>
<dbReference type="PANTHER" id="PTHR24093">
    <property type="entry name" value="CATION TRANSPORTING ATPASE"/>
    <property type="match status" value="1"/>
</dbReference>
<dbReference type="SFLD" id="SFLDG00002">
    <property type="entry name" value="C1.7:_P-type_atpase_like"/>
    <property type="match status" value="1"/>
</dbReference>
<dbReference type="PROSITE" id="PS00154">
    <property type="entry name" value="ATPASE_E1_E2"/>
    <property type="match status" value="1"/>
</dbReference>
<dbReference type="Pfam" id="PF13246">
    <property type="entry name" value="Cation_ATPase"/>
    <property type="match status" value="1"/>
</dbReference>
<keyword evidence="2 13" id="KW-0813">Transport</keyword>
<dbReference type="SUPFAM" id="SSF81660">
    <property type="entry name" value="Metal cation-transporting ATPase, ATP-binding domain N"/>
    <property type="match status" value="1"/>
</dbReference>
<dbReference type="PANTHER" id="PTHR24093:SF369">
    <property type="entry name" value="CALCIUM-TRANSPORTING ATPASE"/>
    <property type="match status" value="1"/>
</dbReference>
<keyword evidence="12 13" id="KW-0472">Membrane</keyword>
<dbReference type="Pfam" id="PF08282">
    <property type="entry name" value="Hydrolase_3"/>
    <property type="match status" value="1"/>
</dbReference>
<feature type="domain" description="P-type ATPase A" evidence="15">
    <location>
        <begin position="539"/>
        <end position="690"/>
    </location>
</feature>
<comment type="caution">
    <text evidence="18">The sequence shown here is derived from an EMBL/GenBank/DDBJ whole genome shotgun (WGS) entry which is preliminary data.</text>
</comment>
<keyword evidence="11 13" id="KW-0406">Ion transport</keyword>
<dbReference type="InterPro" id="IPR044492">
    <property type="entry name" value="P_typ_ATPase_HD_dom"/>
</dbReference>
<sequence length="1418" mass="158306">MTNAFSVLSLKRNRSSSNNNKGPVSKLSKIKSGLSKLTNSITHHETLDNRRTSFIGLFQYFRNNEEPKGIFDSDRHYEYNQYHNIKRNQRKQDMEINIHTLPIHATPKLQSILIKRSGTTPSALSQSKKYNINPKRTRAYSNATLSNMTINSEDLTAKEFANIAGIRILPEQPDGEDGEEKQEQVQEQVQEEEGIRKFSTEDLAMHTISSNYTTSSYFQDNSLTCSLQTTNELKIWDNQFWFHPEETSCRKDSTLTSSTILDRKVSIKSTSEPPILHELRRMGTRNSEKDACVIKKGRFEIQLNSSVSTSTITTTTTIDQTALDQEKMSLEPMENYITDQDIMLPHLDPSNPFAFSSEQMCQVVDQKHMEFLEKTGGILGIARGLHSSLKQGVDWNEVNLSFIRMFDLKQPASTQEYYNPQFPISKEEHDTFIQRKLIFGSNVLPPIEEVSLLQLMWKSFQDKTLILLTISAMVSLTVGIYEDTSRTEYDAFGNKIPGVKWVEGVAIIVAVVLVVIVGSVNDFQKEKQFRNLNKKKEDRLVSAIRSGKQTQLSVYDVQVGDVLKLEPGDIICADGIFIEGHNLKCDESAATGESDAVRKLSWQECQRRRSRYSTAEAGKRTSFNSLVCISEQDFIHKRVFEDDYNDEEEEDSFDVKEIDPFLISGSKVLEGICTFMVTAVGPNSFHGRTLMALRTKDENTPLQDKLDILATNIAKFGLLTAAFLVVMLTIRSIVGYATGVLSTIPADIVSHIMQILITTVTVIVVAVPEGLPLAVTLALAYATQRMLKDNNLVRVLAACETMGNATTICSDKTGTLTQNKMSVVAGTLGSSFRFLKDPPKSRTDLTDIRLVKSQVPVSVRNFLNQATAVNSTAFENTNALGDAWLVGNKTETAMLSFAREHMGSKPFEMLRTFWPVEHMFPFSSSRKAMGTVIRIPTSSGNPIYRLHVKGASELLLRKCSRIVSMHDRAYTNDAASYDIYTRAMTDANRSRMSKIIQSYATRCLRTLAVCYQDFDSWPSTRTLEDVTELGELTLLGIVGIEDPLREGVTEAVAACQRAGVCVRMVTGDNMLTAKSIARQCGIYVYGSIAMDGPAFRKLSNEDRLNILPQLRVLARSSPEDKRLLVKALKETGEIVAVTGDGTNDAPALKAADVGFSMGIAGTEVAKEASSIILMDDNFSSIIKAISWGRCVNDSVKKFLQFQLTINITAVVLTIFSAIVSPDQTSILSAVQLLWVNLIMDTFAALALATDPPSPDLLDRRPEGRSDPLIDTCMWKMIIGQTIYQLGVILTLLYTDILGLSRRKATLQTVIFNTFVFCQIFNEVNVCGQIFIVQQGGTAFQTVPLDRHLWFTSVMIGLMSIPIGLLIRSVPDEILAIDRQRQPDNTIVQQHKESVTYETSEKANNEPNQDGIHWSIKIV</sequence>
<dbReference type="SUPFAM" id="SSF81665">
    <property type="entry name" value="Calcium ATPase, transmembrane domain M"/>
    <property type="match status" value="1"/>
</dbReference>
<dbReference type="InterPro" id="IPR006068">
    <property type="entry name" value="ATPase_P-typ_cation-transptr_C"/>
</dbReference>
<dbReference type="InterPro" id="IPR006408">
    <property type="entry name" value="P-type_ATPase_IIB"/>
</dbReference>
<feature type="domain" description="Cation-transporting P-type ATPase C-terminal" evidence="16">
    <location>
        <begin position="1225"/>
        <end position="1325"/>
    </location>
</feature>
<evidence type="ECO:0000256" key="8">
    <source>
        <dbReference type="ARBA" id="ARBA00022840"/>
    </source>
</evidence>
<feature type="transmembrane region" description="Helical" evidence="13">
    <location>
        <begin position="1268"/>
        <end position="1293"/>
    </location>
</feature>
<gene>
    <name evidence="18" type="ORF">MFLAVUS_010059</name>
</gene>
<dbReference type="InterPro" id="IPR008250">
    <property type="entry name" value="ATPase_P-typ_transduc_dom_A_sf"/>
</dbReference>
<dbReference type="PRINTS" id="PR00120">
    <property type="entry name" value="HATPASE"/>
</dbReference>
<keyword evidence="3 13" id="KW-0109">Calcium transport</keyword>
<dbReference type="Pfam" id="PF00690">
    <property type="entry name" value="Cation_ATPase_N"/>
    <property type="match status" value="1"/>
</dbReference>
<dbReference type="CDD" id="cd02081">
    <property type="entry name" value="P-type_ATPase_Ca_PMCA-like"/>
    <property type="match status" value="1"/>
</dbReference>
<feature type="domain" description="Cation-transporting P-type ATPase N-terminal" evidence="17">
    <location>
        <begin position="432"/>
        <end position="475"/>
    </location>
</feature>
<organism evidence="18 19">
    <name type="scientific">Mucor flavus</name>
    <dbReference type="NCBI Taxonomy" id="439312"/>
    <lineage>
        <taxon>Eukaryota</taxon>
        <taxon>Fungi</taxon>
        <taxon>Fungi incertae sedis</taxon>
        <taxon>Mucoromycota</taxon>
        <taxon>Mucoromycotina</taxon>
        <taxon>Mucoromycetes</taxon>
        <taxon>Mucorales</taxon>
        <taxon>Mucorineae</taxon>
        <taxon>Mucoraceae</taxon>
        <taxon>Mucor</taxon>
    </lineage>
</organism>